<keyword evidence="1" id="KW-0812">Transmembrane</keyword>
<protein>
    <submittedName>
        <fullName evidence="4">Cohesin domain-containing protein</fullName>
    </submittedName>
</protein>
<comment type="caution">
    <text evidence="4">The sequence shown here is derived from an EMBL/GenBank/DDBJ whole genome shotgun (WGS) entry which is preliminary data.</text>
</comment>
<sequence>MNKHLLTKLLALAFVGFFQTTEAATLNLKFSDNTNIRSFAKGSIFDVNIYINNVADLAGFDFDLTYNSTNLSAQLLSSGSIFGTDTESLANSITPGSGATLGKIHFAEMLSGSVATGLNISEPTLLGTVKFQALNVSAGNALSIIPDPIYTPAQLLFLSDGSGPATTITGATVHVTAAPAAVPLPASVFLFVPALLGIFGFGKKPN</sequence>
<feature type="transmembrane region" description="Helical" evidence="1">
    <location>
        <begin position="182"/>
        <end position="202"/>
    </location>
</feature>
<dbReference type="EMBL" id="JAXARY010000008">
    <property type="protein sequence ID" value="MDX8127713.1"/>
    <property type="molecule type" value="Genomic_DNA"/>
</dbReference>
<dbReference type="InterPro" id="IPR008965">
    <property type="entry name" value="CBM2/CBM3_carb-bd_dom_sf"/>
</dbReference>
<dbReference type="RefSeq" id="WP_319961498.1">
    <property type="nucleotide sequence ID" value="NZ_JAXARY010000008.1"/>
</dbReference>
<evidence type="ECO:0000313" key="5">
    <source>
        <dbReference type="Proteomes" id="UP001284537"/>
    </source>
</evidence>
<keyword evidence="1" id="KW-1133">Transmembrane helix</keyword>
<dbReference type="Pfam" id="PF00963">
    <property type="entry name" value="Cohesin"/>
    <property type="match status" value="1"/>
</dbReference>
<feature type="chain" id="PRO_5045332441" evidence="2">
    <location>
        <begin position="24"/>
        <end position="206"/>
    </location>
</feature>
<proteinExistence type="predicted"/>
<evidence type="ECO:0000256" key="1">
    <source>
        <dbReference type="SAM" id="Phobius"/>
    </source>
</evidence>
<dbReference type="InterPro" id="IPR002102">
    <property type="entry name" value="Cohesin_dom"/>
</dbReference>
<evidence type="ECO:0000259" key="3">
    <source>
        <dbReference type="Pfam" id="PF00963"/>
    </source>
</evidence>
<reference evidence="4 5" key="1">
    <citation type="submission" date="2023-11" db="EMBL/GenBank/DDBJ databases">
        <authorList>
            <person name="Ouyang M.-Y."/>
        </authorList>
    </citation>
    <scope>NUCLEOTIDE SEQUENCE [LARGE SCALE GENOMIC DNA]</scope>
    <source>
        <strain evidence="4 5">OY6</strain>
    </source>
</reference>
<keyword evidence="1" id="KW-0472">Membrane</keyword>
<name>A0ABU4UE87_9GAMM</name>
<keyword evidence="5" id="KW-1185">Reference proteome</keyword>
<dbReference type="Proteomes" id="UP001284537">
    <property type="component" value="Unassembled WGS sequence"/>
</dbReference>
<dbReference type="Gene3D" id="2.60.40.680">
    <property type="match status" value="1"/>
</dbReference>
<evidence type="ECO:0000313" key="4">
    <source>
        <dbReference type="EMBL" id="MDX8127713.1"/>
    </source>
</evidence>
<evidence type="ECO:0000256" key="2">
    <source>
        <dbReference type="SAM" id="SignalP"/>
    </source>
</evidence>
<dbReference type="SUPFAM" id="SSF49384">
    <property type="entry name" value="Carbohydrate-binding domain"/>
    <property type="match status" value="1"/>
</dbReference>
<keyword evidence="2" id="KW-0732">Signal</keyword>
<organism evidence="4 5">
    <name type="scientific">Methylomonas defluvii</name>
    <dbReference type="NCBI Taxonomy" id="3045149"/>
    <lineage>
        <taxon>Bacteria</taxon>
        <taxon>Pseudomonadati</taxon>
        <taxon>Pseudomonadota</taxon>
        <taxon>Gammaproteobacteria</taxon>
        <taxon>Methylococcales</taxon>
        <taxon>Methylococcaceae</taxon>
        <taxon>Methylomonas</taxon>
    </lineage>
</organism>
<gene>
    <name evidence="4" type="ORF">QLH52_10495</name>
</gene>
<feature type="signal peptide" evidence="2">
    <location>
        <begin position="1"/>
        <end position="23"/>
    </location>
</feature>
<dbReference type="CDD" id="cd08547">
    <property type="entry name" value="Type_II_cohesin"/>
    <property type="match status" value="1"/>
</dbReference>
<accession>A0ABU4UE87</accession>
<feature type="domain" description="Cohesin" evidence="3">
    <location>
        <begin position="40"/>
        <end position="139"/>
    </location>
</feature>